<protein>
    <submittedName>
        <fullName evidence="3">Ty1-copia retrotransposon protein</fullName>
    </submittedName>
</protein>
<evidence type="ECO:0000259" key="1">
    <source>
        <dbReference type="Pfam" id="PF13976"/>
    </source>
</evidence>
<name>A0A5D3CK88_CUCMM</name>
<accession>A0A5D3CK88</accession>
<feature type="domain" description="GAG-pre-integrase" evidence="1">
    <location>
        <begin position="156"/>
        <end position="221"/>
    </location>
</feature>
<dbReference type="OrthoDB" id="2596766at2759"/>
<dbReference type="AlphaFoldDB" id="A0A5D3CK88"/>
<dbReference type="EMBL" id="SSTE01022979">
    <property type="protein sequence ID" value="KAA0026114.1"/>
    <property type="molecule type" value="Genomic_DNA"/>
</dbReference>
<dbReference type="Proteomes" id="UP000321947">
    <property type="component" value="Unassembled WGS sequence"/>
</dbReference>
<dbReference type="EMBL" id="SSTD01010688">
    <property type="protein sequence ID" value="TYK11574.1"/>
    <property type="molecule type" value="Genomic_DNA"/>
</dbReference>
<proteinExistence type="predicted"/>
<evidence type="ECO:0000313" key="5">
    <source>
        <dbReference type="Proteomes" id="UP000321947"/>
    </source>
</evidence>
<comment type="caution">
    <text evidence="3">The sequence shown here is derived from an EMBL/GenBank/DDBJ whole genome shotgun (WGS) entry which is preliminary data.</text>
</comment>
<dbReference type="Proteomes" id="UP000321393">
    <property type="component" value="Unassembled WGS sequence"/>
</dbReference>
<evidence type="ECO:0000313" key="3">
    <source>
        <dbReference type="EMBL" id="TYK11574.1"/>
    </source>
</evidence>
<sequence>MVETKLKSTKPNNINLTLQNFKKKKLVCYIRRKEGHKSYQCNQRKGRPNQKPTPQANLAEQDDEVIVAIVEVNLIEDRLFGFSILESQDTSAPIENFSITMKILQMENAYSWGTQPLNLVPKSLLNRAGLKILLEGDKVVFTKNKEFVGKVYLSNGLFVLNIVSKNANVSSFAYIVESVNLWDGRLGHVNFASFKKLEDLRLINTSESHETGKCPVYVENKDLKTYQEALNSVESSM</sequence>
<reference evidence="4 5" key="1">
    <citation type="submission" date="2019-08" db="EMBL/GenBank/DDBJ databases">
        <title>Draft genome sequences of two oriental melons (Cucumis melo L. var makuwa).</title>
        <authorList>
            <person name="Kwon S.-Y."/>
        </authorList>
    </citation>
    <scope>NUCLEOTIDE SEQUENCE [LARGE SCALE GENOMIC DNA]</scope>
    <source>
        <strain evidence="5">cv. Chang Bougi</strain>
        <strain evidence="4">cv. SW 3</strain>
        <tissue evidence="3">Leaf</tissue>
    </source>
</reference>
<evidence type="ECO:0000313" key="4">
    <source>
        <dbReference type="Proteomes" id="UP000321393"/>
    </source>
</evidence>
<dbReference type="Pfam" id="PF13976">
    <property type="entry name" value="gag_pre-integrs"/>
    <property type="match status" value="1"/>
</dbReference>
<dbReference type="InterPro" id="IPR025724">
    <property type="entry name" value="GAG-pre-integrase_dom"/>
</dbReference>
<evidence type="ECO:0000313" key="2">
    <source>
        <dbReference type="EMBL" id="KAA0026114.1"/>
    </source>
</evidence>
<gene>
    <name evidence="3" type="ORF">E5676_scaffold263G00070</name>
    <name evidence="2" type="ORF">E6C27_scaffold19G00550</name>
</gene>
<organism evidence="3 5">
    <name type="scientific">Cucumis melo var. makuwa</name>
    <name type="common">Oriental melon</name>
    <dbReference type="NCBI Taxonomy" id="1194695"/>
    <lineage>
        <taxon>Eukaryota</taxon>
        <taxon>Viridiplantae</taxon>
        <taxon>Streptophyta</taxon>
        <taxon>Embryophyta</taxon>
        <taxon>Tracheophyta</taxon>
        <taxon>Spermatophyta</taxon>
        <taxon>Magnoliopsida</taxon>
        <taxon>eudicotyledons</taxon>
        <taxon>Gunneridae</taxon>
        <taxon>Pentapetalae</taxon>
        <taxon>rosids</taxon>
        <taxon>fabids</taxon>
        <taxon>Cucurbitales</taxon>
        <taxon>Cucurbitaceae</taxon>
        <taxon>Benincaseae</taxon>
        <taxon>Cucumis</taxon>
    </lineage>
</organism>